<organism evidence="2 3">
    <name type="scientific">Virgibacillus dokdonensis</name>
    <dbReference type="NCBI Taxonomy" id="302167"/>
    <lineage>
        <taxon>Bacteria</taxon>
        <taxon>Bacillati</taxon>
        <taxon>Bacillota</taxon>
        <taxon>Bacilli</taxon>
        <taxon>Bacillales</taxon>
        <taxon>Bacillaceae</taxon>
        <taxon>Virgibacillus</taxon>
    </lineage>
</organism>
<dbReference type="EMBL" id="CP018622">
    <property type="protein sequence ID" value="AUJ23145.1"/>
    <property type="molecule type" value="Genomic_DNA"/>
</dbReference>
<dbReference type="RefSeq" id="WP_101932337.1">
    <property type="nucleotide sequence ID" value="NZ_CP018622.1"/>
</dbReference>
<evidence type="ECO:0000313" key="3">
    <source>
        <dbReference type="Proteomes" id="UP000234237"/>
    </source>
</evidence>
<name>A0A2K9IUK5_9BACI</name>
<evidence type="ECO:0000313" key="2">
    <source>
        <dbReference type="EMBL" id="AUJ23145.1"/>
    </source>
</evidence>
<protein>
    <recommendedName>
        <fullName evidence="1">DUF7167 domain-containing protein</fullName>
    </recommendedName>
</protein>
<reference evidence="3" key="1">
    <citation type="submission" date="2016-11" db="EMBL/GenBank/DDBJ databases">
        <title>Complete genome sequence of Virgibacillus pantothenticus 21D, a halophilic bacterium isolated from the deep hypersaline anoxic basin Discovery in the Mediterranean Sea.</title>
        <authorList>
            <person name="Zeaiter Z."/>
            <person name="Booth J.M."/>
            <person name="Prosdocimi E.M."/>
            <person name="Mapelli F."/>
            <person name="Fusi M."/>
            <person name="Daffonchio D."/>
            <person name="Borin S."/>
            <person name="Crotti E."/>
        </authorList>
    </citation>
    <scope>NUCLEOTIDE SEQUENCE [LARGE SCALE GENOMIC DNA]</scope>
    <source>
        <strain evidence="3">21D</strain>
    </source>
</reference>
<dbReference type="AlphaFoldDB" id="A0A2K9IUK5"/>
<dbReference type="KEGG" id="vpn:A21D_00029"/>
<accession>A0A2K9IUK5</accession>
<dbReference type="Proteomes" id="UP000234237">
    <property type="component" value="Chromosome"/>
</dbReference>
<sequence length="68" mass="7947">MNGNTKVSFTLRIGLANCLQEDIFTLEELGYDPNIDIDLDKFLEDQWREWSMNYIDGSFRIKEANEIG</sequence>
<gene>
    <name evidence="2" type="ORF">A21D_00029</name>
</gene>
<dbReference type="InterPro" id="IPR055591">
    <property type="entry name" value="DUF7167"/>
</dbReference>
<proteinExistence type="predicted"/>
<evidence type="ECO:0000259" key="1">
    <source>
        <dbReference type="Pfam" id="PF23768"/>
    </source>
</evidence>
<feature type="domain" description="DUF7167" evidence="1">
    <location>
        <begin position="6"/>
        <end position="60"/>
    </location>
</feature>
<dbReference type="Pfam" id="PF23768">
    <property type="entry name" value="DUF7167"/>
    <property type="match status" value="1"/>
</dbReference>